<keyword evidence="1" id="KW-0732">Signal</keyword>
<dbReference type="EMBL" id="CP021109">
    <property type="protein sequence ID" value="ARP85449.1"/>
    <property type="molecule type" value="Genomic_DNA"/>
</dbReference>
<accession>A0A1W6YX20</accession>
<dbReference type="InterPro" id="IPR011050">
    <property type="entry name" value="Pectin_lyase_fold/virulence"/>
</dbReference>
<feature type="compositionally biased region" description="Low complexity" evidence="2">
    <location>
        <begin position="79"/>
        <end position="92"/>
    </location>
</feature>
<feature type="compositionally biased region" description="Basic and acidic residues" evidence="2">
    <location>
        <begin position="20"/>
        <end position="33"/>
    </location>
</feature>
<feature type="compositionally biased region" description="Low complexity" evidence="2">
    <location>
        <begin position="36"/>
        <end position="62"/>
    </location>
</feature>
<dbReference type="PANTHER" id="PTHR35037">
    <property type="entry name" value="C-TERMINAL REGION OF AIDA-LIKE PROTEIN"/>
    <property type="match status" value="1"/>
</dbReference>
<evidence type="ECO:0000256" key="1">
    <source>
        <dbReference type="ARBA" id="ARBA00022729"/>
    </source>
</evidence>
<evidence type="ECO:0000313" key="3">
    <source>
        <dbReference type="EMBL" id="ARP85449.1"/>
    </source>
</evidence>
<dbReference type="Gene3D" id="2.160.20.20">
    <property type="match status" value="1"/>
</dbReference>
<dbReference type="NCBIfam" id="TIGR02601">
    <property type="entry name" value="autotrns_rpt"/>
    <property type="match status" value="4"/>
</dbReference>
<dbReference type="InterPro" id="IPR051551">
    <property type="entry name" value="Autotransporter_adhesion"/>
</dbReference>
<reference evidence="3 4" key="1">
    <citation type="submission" date="2017-05" db="EMBL/GenBank/DDBJ databases">
        <title>Complete and WGS of Bordetella genogroups.</title>
        <authorList>
            <person name="Spilker T."/>
            <person name="LiPuma J."/>
        </authorList>
    </citation>
    <scope>NUCLEOTIDE SEQUENCE [LARGE SCALE GENOMIC DNA]</scope>
    <source>
        <strain evidence="3 4">AU17164</strain>
    </source>
</reference>
<dbReference type="SUPFAM" id="SSF51126">
    <property type="entry name" value="Pectin lyase-like"/>
    <property type="match status" value="3"/>
</dbReference>
<gene>
    <name evidence="3" type="ORF">CAL13_03880</name>
</gene>
<name>A0A1W6YX20_9BORD</name>
<protein>
    <submittedName>
        <fullName evidence="3">Uncharacterized protein</fullName>
    </submittedName>
</protein>
<dbReference type="PANTHER" id="PTHR35037:SF3">
    <property type="entry name" value="C-TERMINAL REGION OF AIDA-LIKE PROTEIN"/>
    <property type="match status" value="1"/>
</dbReference>
<proteinExistence type="predicted"/>
<organism evidence="3 4">
    <name type="scientific">Bordetella genomosp. 9</name>
    <dbReference type="NCBI Taxonomy" id="1416803"/>
    <lineage>
        <taxon>Bacteria</taxon>
        <taxon>Pseudomonadati</taxon>
        <taxon>Pseudomonadota</taxon>
        <taxon>Betaproteobacteria</taxon>
        <taxon>Burkholderiales</taxon>
        <taxon>Alcaligenaceae</taxon>
        <taxon>Bordetella</taxon>
    </lineage>
</organism>
<dbReference type="InterPro" id="IPR012332">
    <property type="entry name" value="Autotransporter_pectin_lyase_C"/>
</dbReference>
<sequence>MVKVRPALLARARPASQRQPHPESLARTRRDPLGRPTSLPLAAAQPSPLARAQPRPLARTQPVLREPGSHGAGREPAGKARGAQGAGARRQWSTRSLLTMPLLAMPLLMLDAAAPAEAGRDGERRRFILKSRLDVPVQQPGGQMTISYDMSGPGSLRKSGPGLLRLTGANTYTGGTIVERGILRIGDGYAQGSVAGHILNHDLVEFDHDADTVFDGRISGNGGVYFIGAGKTTLTADQHYTGPTAIGDGALQLGNGGVAGSVAGPVHNHNTLIFNRRDAVQMRAGIHGPGRIVHAGSGTTVLLAANTYSGMTDVRRGTLIVNGDQHAATGAVVVRKGAALGGEGTLGGPVRIDDGGALLAPDATRTLSMPSLTLSPGATVRLPVTDGDAHDGAESPPRIDVDGDVVLDGALDIAGQDAAAYRRGIHRLMRYRGQLTDRTMEIRAVPAGTRAYDWSIRTSRSGRIDVVHTAAGPLLIWEGRDPQADGAGGWTDGAYAVFDGQPGTVEIASRDAPVTFSGAQFATDGYRLTGPGVLKATAALTPLRVGDGVSGSETMRATIEAAIEGAAILMKTGRGTLQLGGANRHTGGVLLQEGILEIGDDRNLGAPRAPLTFAGGALRTTGDVDSGRPIRLGAQGGLIDTGGRIVRWRGTADRRWRVDEDGSRHT</sequence>
<dbReference type="Pfam" id="PF12951">
    <property type="entry name" value="PATR"/>
    <property type="match status" value="4"/>
</dbReference>
<feature type="compositionally biased region" description="Low complexity" evidence="2">
    <location>
        <begin position="1"/>
        <end position="19"/>
    </location>
</feature>
<feature type="region of interest" description="Disordered" evidence="2">
    <location>
        <begin position="1"/>
        <end position="92"/>
    </location>
</feature>
<dbReference type="InterPro" id="IPR013425">
    <property type="entry name" value="Autotrns_rpt"/>
</dbReference>
<dbReference type="Proteomes" id="UP000194139">
    <property type="component" value="Chromosome"/>
</dbReference>
<evidence type="ECO:0000256" key="2">
    <source>
        <dbReference type="SAM" id="MobiDB-lite"/>
    </source>
</evidence>
<evidence type="ECO:0000313" key="4">
    <source>
        <dbReference type="Proteomes" id="UP000194139"/>
    </source>
</evidence>
<keyword evidence="4" id="KW-1185">Reference proteome</keyword>
<dbReference type="AlphaFoldDB" id="A0A1W6YX20"/>